<comment type="caution">
    <text evidence="1">The sequence shown here is derived from an EMBL/GenBank/DDBJ whole genome shotgun (WGS) entry which is preliminary data.</text>
</comment>
<evidence type="ECO:0000313" key="1">
    <source>
        <dbReference type="EMBL" id="KKL50829.1"/>
    </source>
</evidence>
<proteinExistence type="predicted"/>
<gene>
    <name evidence="1" type="ORF">LCGC14_2301600</name>
</gene>
<dbReference type="EMBL" id="LAZR01032457">
    <property type="protein sequence ID" value="KKL50829.1"/>
    <property type="molecule type" value="Genomic_DNA"/>
</dbReference>
<name>A0A0F9CNU6_9ZZZZ</name>
<organism evidence="1">
    <name type="scientific">marine sediment metagenome</name>
    <dbReference type="NCBI Taxonomy" id="412755"/>
    <lineage>
        <taxon>unclassified sequences</taxon>
        <taxon>metagenomes</taxon>
        <taxon>ecological metagenomes</taxon>
    </lineage>
</organism>
<reference evidence="1" key="1">
    <citation type="journal article" date="2015" name="Nature">
        <title>Complex archaea that bridge the gap between prokaryotes and eukaryotes.</title>
        <authorList>
            <person name="Spang A."/>
            <person name="Saw J.H."/>
            <person name="Jorgensen S.L."/>
            <person name="Zaremba-Niedzwiedzka K."/>
            <person name="Martijn J."/>
            <person name="Lind A.E."/>
            <person name="van Eijk R."/>
            <person name="Schleper C."/>
            <person name="Guy L."/>
            <person name="Ettema T.J."/>
        </authorList>
    </citation>
    <scope>NUCLEOTIDE SEQUENCE</scope>
</reference>
<accession>A0A0F9CNU6</accession>
<sequence>MDDDTLNKLFREHGEGLARIEVTAANTKEIVHRIEDGQARQDGWLADHESRVSTLEGGKLDSRISTIEDSAIGVKTKVTGVAGIIGLIAYQVLLWFRQQPPAF</sequence>
<protein>
    <submittedName>
        <fullName evidence="1">Uncharacterized protein</fullName>
    </submittedName>
</protein>
<dbReference type="AlphaFoldDB" id="A0A0F9CNU6"/>